<evidence type="ECO:0000256" key="1">
    <source>
        <dbReference type="ARBA" id="ARBA00004123"/>
    </source>
</evidence>
<organism evidence="6">
    <name type="scientific">Arabidopsis lyrata subsp. lyrata</name>
    <name type="common">Lyre-leaved rock-cress</name>
    <dbReference type="NCBI Taxonomy" id="81972"/>
    <lineage>
        <taxon>Eukaryota</taxon>
        <taxon>Viridiplantae</taxon>
        <taxon>Streptophyta</taxon>
        <taxon>Embryophyta</taxon>
        <taxon>Tracheophyta</taxon>
        <taxon>Spermatophyta</taxon>
        <taxon>Magnoliopsida</taxon>
        <taxon>eudicotyledons</taxon>
        <taxon>Gunneridae</taxon>
        <taxon>Pentapetalae</taxon>
        <taxon>rosids</taxon>
        <taxon>malvids</taxon>
        <taxon>Brassicales</taxon>
        <taxon>Brassicaceae</taxon>
        <taxon>Camelineae</taxon>
        <taxon>Arabidopsis</taxon>
    </lineage>
</organism>
<proteinExistence type="predicted"/>
<dbReference type="CDD" id="cd00024">
    <property type="entry name" value="CD_CSD"/>
    <property type="match status" value="1"/>
</dbReference>
<evidence type="ECO:0000313" key="6">
    <source>
        <dbReference type="Proteomes" id="UP000008694"/>
    </source>
</evidence>
<dbReference type="SUPFAM" id="SSF54160">
    <property type="entry name" value="Chromo domain-like"/>
    <property type="match status" value="1"/>
</dbReference>
<dbReference type="EMBL" id="GL348713">
    <property type="protein sequence ID" value="EFH70885.1"/>
    <property type="molecule type" value="Genomic_DNA"/>
</dbReference>
<evidence type="ECO:0000313" key="5">
    <source>
        <dbReference type="EMBL" id="EFH70885.1"/>
    </source>
</evidence>
<name>D7KQ47_ARALL</name>
<comment type="subcellular location">
    <subcellularLocation>
        <location evidence="1">Nucleus</location>
    </subcellularLocation>
</comment>
<protein>
    <submittedName>
        <fullName evidence="5">Predicted protein</fullName>
    </submittedName>
</protein>
<dbReference type="AlphaFoldDB" id="D7KQ47"/>
<dbReference type="SMART" id="SM00298">
    <property type="entry name" value="CHROMO"/>
    <property type="match status" value="1"/>
</dbReference>
<reference evidence="6" key="1">
    <citation type="journal article" date="2011" name="Nat. Genet.">
        <title>The Arabidopsis lyrata genome sequence and the basis of rapid genome size change.</title>
        <authorList>
            <person name="Hu T.T."/>
            <person name="Pattyn P."/>
            <person name="Bakker E.G."/>
            <person name="Cao J."/>
            <person name="Cheng J.-F."/>
            <person name="Clark R.M."/>
            <person name="Fahlgren N."/>
            <person name="Fawcett J.A."/>
            <person name="Grimwood J."/>
            <person name="Gundlach H."/>
            <person name="Haberer G."/>
            <person name="Hollister J.D."/>
            <person name="Ossowski S."/>
            <person name="Ottilar R.P."/>
            <person name="Salamov A.A."/>
            <person name="Schneeberger K."/>
            <person name="Spannagl M."/>
            <person name="Wang X."/>
            <person name="Yang L."/>
            <person name="Nasrallah M.E."/>
            <person name="Bergelson J."/>
            <person name="Carrington J.C."/>
            <person name="Gaut B.S."/>
            <person name="Schmutz J."/>
            <person name="Mayer K.F.X."/>
            <person name="Van de Peer Y."/>
            <person name="Grigoriev I.V."/>
            <person name="Nordborg M."/>
            <person name="Weigel D."/>
            <person name="Guo Y.-L."/>
        </authorList>
    </citation>
    <scope>NUCLEOTIDE SEQUENCE [LARGE SCALE GENOMIC DNA]</scope>
    <source>
        <strain evidence="6">cv. MN47</strain>
    </source>
</reference>
<dbReference type="GO" id="GO:0005634">
    <property type="term" value="C:nucleus"/>
    <property type="evidence" value="ECO:0007669"/>
    <property type="project" value="UniProtKB-SubCell"/>
</dbReference>
<dbReference type="HOGENOM" id="CLU_2007020_0_0_1"/>
<dbReference type="PROSITE" id="PS50013">
    <property type="entry name" value="CHROMO_2"/>
    <property type="match status" value="1"/>
</dbReference>
<dbReference type="Proteomes" id="UP000008694">
    <property type="component" value="Unassembled WGS sequence"/>
</dbReference>
<feature type="region of interest" description="Disordered" evidence="3">
    <location>
        <begin position="1"/>
        <end position="24"/>
    </location>
</feature>
<evidence type="ECO:0000256" key="2">
    <source>
        <dbReference type="ARBA" id="ARBA00023242"/>
    </source>
</evidence>
<evidence type="ECO:0000259" key="4">
    <source>
        <dbReference type="PROSITE" id="PS50013"/>
    </source>
</evidence>
<dbReference type="Gramene" id="Al_scaffold_0001_5153">
    <property type="protein sequence ID" value="Al_scaffold_0001_5153"/>
    <property type="gene ID" value="Al_scaffold_0001_5153"/>
</dbReference>
<feature type="compositionally biased region" description="Basic and acidic residues" evidence="3">
    <location>
        <begin position="1"/>
        <end position="13"/>
    </location>
</feature>
<dbReference type="PROSITE" id="PS00598">
    <property type="entry name" value="CHROMO_1"/>
    <property type="match status" value="1"/>
</dbReference>
<keyword evidence="2" id="KW-0539">Nucleus</keyword>
<evidence type="ECO:0000256" key="3">
    <source>
        <dbReference type="SAM" id="MobiDB-lite"/>
    </source>
</evidence>
<feature type="compositionally biased region" description="Polar residues" evidence="3">
    <location>
        <begin position="14"/>
        <end position="24"/>
    </location>
</feature>
<dbReference type="eggNOG" id="ENOG502RRHH">
    <property type="taxonomic scope" value="Eukaryota"/>
</dbReference>
<dbReference type="Gene3D" id="2.40.50.40">
    <property type="match status" value="1"/>
</dbReference>
<keyword evidence="6" id="KW-1185">Reference proteome</keyword>
<sequence length="124" mass="14678">MLKPYHEDTKNQSRGESNQAPPIMTNSFFKEIEEVLSSEVVRKRGLPRRTHYLIKWKDLPESEASWEPEEELWKFQDQHKAFTTTRTSPNQVGKMSRPILLNIPPGRTTRTFYTFMGFFLHFMA</sequence>
<dbReference type="Pfam" id="PF00385">
    <property type="entry name" value="Chromo"/>
    <property type="match status" value="1"/>
</dbReference>
<gene>
    <name evidence="5" type="ORF">ARALYDRAFT_682830</name>
</gene>
<dbReference type="InterPro" id="IPR000953">
    <property type="entry name" value="Chromo/chromo_shadow_dom"/>
</dbReference>
<feature type="domain" description="Chromo" evidence="4">
    <location>
        <begin position="30"/>
        <end position="72"/>
    </location>
</feature>
<accession>D7KQ47</accession>
<dbReference type="InterPro" id="IPR023780">
    <property type="entry name" value="Chromo_domain"/>
</dbReference>
<dbReference type="InterPro" id="IPR023779">
    <property type="entry name" value="Chromodomain_CS"/>
</dbReference>
<dbReference type="InterPro" id="IPR016197">
    <property type="entry name" value="Chromo-like_dom_sf"/>
</dbReference>